<evidence type="ECO:0000256" key="6">
    <source>
        <dbReference type="ARBA" id="ARBA00023180"/>
    </source>
</evidence>
<dbReference type="EMBL" id="JAAMOB010000003">
    <property type="protein sequence ID" value="KAF4115837.1"/>
    <property type="molecule type" value="Genomic_DNA"/>
</dbReference>
<keyword evidence="3" id="KW-0732">Signal</keyword>
<name>A0A7J6D954_9TELE</name>
<dbReference type="PANTHER" id="PTHR23412">
    <property type="entry name" value="STEREOCILIN RELATED"/>
    <property type="match status" value="1"/>
</dbReference>
<protein>
    <recommendedName>
        <fullName evidence="9">Mesothelin-like protein</fullName>
    </recommendedName>
</protein>
<evidence type="ECO:0000313" key="7">
    <source>
        <dbReference type="EMBL" id="KAF4115837.1"/>
    </source>
</evidence>
<dbReference type="GO" id="GO:0009986">
    <property type="term" value="C:cell surface"/>
    <property type="evidence" value="ECO:0007669"/>
    <property type="project" value="TreeGrafter"/>
</dbReference>
<evidence type="ECO:0000256" key="4">
    <source>
        <dbReference type="ARBA" id="ARBA00022889"/>
    </source>
</evidence>
<comment type="subcellular location">
    <subcellularLocation>
        <location evidence="1">Membrane</location>
    </subcellularLocation>
</comment>
<dbReference type="PANTHER" id="PTHR23412:SF6">
    <property type="entry name" value="MESOTHELIN"/>
    <property type="match status" value="1"/>
</dbReference>
<evidence type="ECO:0000256" key="5">
    <source>
        <dbReference type="ARBA" id="ARBA00023136"/>
    </source>
</evidence>
<proteinExistence type="inferred from homology"/>
<keyword evidence="8" id="KW-1185">Reference proteome</keyword>
<dbReference type="Proteomes" id="UP000579812">
    <property type="component" value="Unassembled WGS sequence"/>
</dbReference>
<dbReference type="Pfam" id="PF06060">
    <property type="entry name" value="Mesothelin"/>
    <property type="match status" value="1"/>
</dbReference>
<keyword evidence="4" id="KW-0130">Cell adhesion</keyword>
<dbReference type="InterPro" id="IPR026664">
    <property type="entry name" value="Stereocilin-rel"/>
</dbReference>
<comment type="caution">
    <text evidence="7">The sequence shown here is derived from an EMBL/GenBank/DDBJ whole genome shotgun (WGS) entry which is preliminary data.</text>
</comment>
<sequence>MLLDGPNRLLQSEDMDLLTGLQLIVSATECVSKLRCEAEFTELWDTVTDSDVNPAPSKRQHTANKNLHQYLVEETTGQKNNDKTELRLYYSALDMLLEEINHRFGHLLSCLTDTRRYSCHRISGGSVKMARTQFSALFVLSVITVISGQCLVEFQNGTVSNNGSTCTSFSQSTFSNTTTCSWKQLSDSSQGNLTNIKAFTDAAFDLYSLLRSRLDVSHVVNYINQVRTKGPIVGSLKDVDFARLWFQVKLSPHLSSLSRDTLSCLSQSNLTCMSFQELVKDLSLQIGPARQRMVYQNFIKPFLARNTADAGCVNSTSSAGEWLQLNFQTFSASASLRDFIALNPKFDGLLVLDKLTPEQKAELIFRMEESAKLNLSVITQIFQSVLPPLTNMPLYTANNLSDFLVSLRPLGIFIRACMNISQTTVSNIRNETIQHLVNWAMNFDNQISINNFSISNFSDWLHFVVLPVMKKSLQANQILSNYTAFDSVFPAEPEITEPIDNCKVTSNNSSCHTSQIEENLAKTINCVAQSNLRFTEEDLKLLITELSRSLQMEQSRAVTNSSQSNLSTLFAELPAESFTSGNLEDPDFMSFWFQIKMKPLLPEIPREFLSCINTRAFSCQAYRALYVELNNNSGLMNSATQRFVLNDFIRSFLSQHQNTGVDCTLPFNNSVDFILQNFGSFSPLAQLQDFSSLSRNFSAVDAVSVLTMGQLGELVFSPPARPEDRGNILTKVFDFLLQASNRDKLNNFLPALQTQARKANFRCENYRVIFDRMDKTLSSVAPNQSEALLTIRDSVMMIPPDECIERTSQCTTTPVNETVLCASVNSSAVDQFLSGAAPNTAGLCNFTVLQFACLPALSQLNSQQVADLLACKLSSNVTKETWKLFFTKTSTNLDDALLKFSNKAPSVSNVSLSDVLDVIDDVRISRLSPQRLKDPVFIQSWFQGRLKPFLPSVSQRLLSCLSTKNFTCESYRTIYVELNNNSGLMNSATQRFVLNDFIRSFLSRHQNTGVDCTLPFNNSVDFILQNFGSFSPLAQLQDFSSLSRNFSAVDAVSVLTMGQLGELVFSPPARPEDRGNILTKVFDFLLQASNRDKLNNFLPALQTQARKANFRCENYRVIFDRMDKTLSSVAPNQSEALLAIRDSVMMIPPDECIERTSQCTTTPVNETVLCASVNSSAVDQFLSGAAPNTAGLCNFTVLQFACLPALSQLNSQQVADLLACKLSSNVTKETWKLFFTKTSTNLDDALLKFSNKAPSVSNVSLSDVLDVIDDVRISRLSPQRLKDPVFIQSWFQGRLKPFLPSVSQRLLSCLSTKNFTCESYRTITTAFVNSPLRDGQDICNPLQPNGTQTQADLIYTNFMKAFLYRNDIGDPGCLKDTAGSVQWVNRTFGPFVQSASLKDLVALNKNFIAVDVLPLLSLRQLFEFSVTPGALTDPQSVINVMQHVKDCQLPAFFDLFSPKVQDILLTQDVRAALIKQIFDRASLSNPSITNQEVEVWIQRRLKPLLANLSESLVSPFFTILNTRDCNITQTALGLLDVAQPSLSINTTNAIYRNILQSIKGPQSLRCYRNNSFIMFLNESLYGFGPLPNVNTFLSLIPPTRKSEIVNSIAPSELGSYLRQPEVVNNDSQICAIFNSFAKTPEFLETEDVPDNVKSVILPCVWPLALTSDNETEADLWFNRRLKLYLKFLNKDLIGSNVTLSASCQSYKKMVVVLGRDFTFTGSQITTQDVYNTIKTYLKTDTEAKCYNASDARLNSTAWFVNNIGVFITLLTLDDLYSFGPESTMQIFAVNPDNIKLFNQKALPKKVISRYTELIFLKNPNFNLFDLPSVLQCDAPVSTFTKLNESETNVILGNFKTSCSDVDPAISSALARNIKTIDAGTITNLGSQVVGLTITQINLAPPSVLISSLSTLGSTSGWSLGQAKAIIGVLLSGDFKVDSSSKLLSLGSLIGGIPSTVLAKIQPIQILLTIQNTEFVKSILAAPEIVQKTFVSQIMKLGSTPSVLMTSIPSDLAVQIPRKFLEITTDIDTTVLQEFNTKKWKPEQAVLFFDSVANAFDQADDLSVEVLQGFTCSRVQKFTQTKVKGLIKACRRRSDRPKVVLSETQLTCMYNLIRKESPFDFENYHSDMLLYFNYETINKTLCKAYFTQVGAADLSVFSSTLSGRRDILLSNAIDCLGINRTSIKKKDLTVLGSLTCAVSGDVIKNSDPEILEYLKNCTDLSDSQMLAMQELLMKGTSKYGPKEKWNQKTLDDLDILPLYLSQDFWRSFIESDLAKFLKSFLKRVRGRNTPKPQLKKLFKAIIIKPTRAKRAASDCTKGNITSVTISDDAFPFGFDDVQFGHCLSSTVVRDNLASLCEKIEDSTFQRIILDKLREILPNGLSDDQVQVLKSVSRNATVEDISKWNITKSDTLAALMNANDGDWSSAQSELIITRYLSASNSLTATGLSLVKGPNLCSLNATVLSTILPESMRESDALDVSKCSSEKKKVLFTIANKAFPMSPASGQSAILSAFQLIETYLGGADLGYIRNLSSYSVSMSLSTFINLDTNVISNLTISDVVGLLGNNLQDLETFQNQTAVRSWISLQLQSELDKLNLSLTGGKATADTTAAAPSTSTTVTTKAATVKVTAGAPGIRASGWKVSFSILVFIITLIKVEII</sequence>
<evidence type="ECO:0000256" key="2">
    <source>
        <dbReference type="ARBA" id="ARBA00011016"/>
    </source>
</evidence>
<dbReference type="GO" id="GO:0016020">
    <property type="term" value="C:membrane"/>
    <property type="evidence" value="ECO:0007669"/>
    <property type="project" value="UniProtKB-SubCell"/>
</dbReference>
<dbReference type="InterPro" id="IPR010335">
    <property type="entry name" value="Mesothelin"/>
</dbReference>
<keyword evidence="5" id="KW-0472">Membrane</keyword>
<dbReference type="GO" id="GO:0007160">
    <property type="term" value="P:cell-matrix adhesion"/>
    <property type="evidence" value="ECO:0007669"/>
    <property type="project" value="TreeGrafter"/>
</dbReference>
<accession>A0A7J6D954</accession>
<organism evidence="7 8">
    <name type="scientific">Onychostoma macrolepis</name>
    <dbReference type="NCBI Taxonomy" id="369639"/>
    <lineage>
        <taxon>Eukaryota</taxon>
        <taxon>Metazoa</taxon>
        <taxon>Chordata</taxon>
        <taxon>Craniata</taxon>
        <taxon>Vertebrata</taxon>
        <taxon>Euteleostomi</taxon>
        <taxon>Actinopterygii</taxon>
        <taxon>Neopterygii</taxon>
        <taxon>Teleostei</taxon>
        <taxon>Ostariophysi</taxon>
        <taxon>Cypriniformes</taxon>
        <taxon>Cyprinidae</taxon>
        <taxon>Acrossocheilinae</taxon>
        <taxon>Onychostoma</taxon>
    </lineage>
</organism>
<evidence type="ECO:0000313" key="8">
    <source>
        <dbReference type="Proteomes" id="UP000579812"/>
    </source>
</evidence>
<gene>
    <name evidence="7" type="ORF">G5714_003326</name>
</gene>
<evidence type="ECO:0000256" key="3">
    <source>
        <dbReference type="ARBA" id="ARBA00022729"/>
    </source>
</evidence>
<keyword evidence="6" id="KW-0325">Glycoprotein</keyword>
<evidence type="ECO:0008006" key="9">
    <source>
        <dbReference type="Google" id="ProtNLM"/>
    </source>
</evidence>
<evidence type="ECO:0000256" key="1">
    <source>
        <dbReference type="ARBA" id="ARBA00004370"/>
    </source>
</evidence>
<reference evidence="7 8" key="1">
    <citation type="submission" date="2020-04" db="EMBL/GenBank/DDBJ databases">
        <title>Chromosome-level genome assembly of a cyprinid fish Onychostoma macrolepis by integration of Nanopore Sequencing, Bionano and Hi-C technology.</title>
        <authorList>
            <person name="Wang D."/>
        </authorList>
    </citation>
    <scope>NUCLEOTIDE SEQUENCE [LARGE SCALE GENOMIC DNA]</scope>
    <source>
        <strain evidence="7">SWU-2019</strain>
        <tissue evidence="7">Muscle</tissue>
    </source>
</reference>
<comment type="similarity">
    <text evidence="2">Belongs to the mesothelin family.</text>
</comment>